<sequence>MGRKWNIMFLLFVCVQFVLVIGQNTRTTFQTEMITTGPEMNTNIYPDASMVSESFAMCNNDGWMYYDGQTFYKDCKQYMCLNGGTIETGGLYEYCCYYNWYSVMDFGYIYSYYFDNYLRLNESVTGPNCTQQVCVGPDTFTSTQLNASECHTCEYNGYLYVASSRRYFDDCYEYICENGTWELTNNTHENCCWLNYYDYNWSDYYYSYGYYGLHAIISRYNCSDLICTSRNNWESEDCKMCDYDRQQYQHRETLMHDNCRQYLCENGEWIPTGITKKECCYYSYYDSYLDWGSYDNEYDAVGKYYGLNETAPTPNCTERACIDSGTWGDVRPADPEDCNTCEYGGYLYRGNSWTFKNDCMEYICQKGNWTLGNKTDDQCCYYNDYWYWNYYYYYNEYQGGYYGLGEAVNRYNCSDLYCTAKNTWESEDCKLCKYEDNWYHPTETIYKDDCIEHTCDNGEWIPTSNTDDYCCYYGWNLYHDDWNNADLDYDYGGIRDYTYEWRTLNGTVPTPNCTERVCVARETWEVRALEPEECITSQLKIKPVFLQACVAICPAYLHHPKNGPKLKAKDLRVVRRAVLSLGNTTGTPHKLQTSASHCLPLTNI</sequence>
<keyword evidence="3" id="KW-1185">Reference proteome</keyword>
<name>A0AAN8XIU3_HALRR</name>
<comment type="caution">
    <text evidence="2">The sequence shown here is derived from an EMBL/GenBank/DDBJ whole genome shotgun (WGS) entry which is preliminary data.</text>
</comment>
<evidence type="ECO:0000313" key="2">
    <source>
        <dbReference type="EMBL" id="KAK7082458.1"/>
    </source>
</evidence>
<gene>
    <name evidence="2" type="ORF">SK128_016621</name>
</gene>
<keyword evidence="1" id="KW-0732">Signal</keyword>
<evidence type="ECO:0000313" key="3">
    <source>
        <dbReference type="Proteomes" id="UP001381693"/>
    </source>
</evidence>
<dbReference type="Proteomes" id="UP001381693">
    <property type="component" value="Unassembled WGS sequence"/>
</dbReference>
<proteinExistence type="predicted"/>
<reference evidence="2 3" key="1">
    <citation type="submission" date="2023-11" db="EMBL/GenBank/DDBJ databases">
        <title>Halocaridina rubra genome assembly.</title>
        <authorList>
            <person name="Smith C."/>
        </authorList>
    </citation>
    <scope>NUCLEOTIDE SEQUENCE [LARGE SCALE GENOMIC DNA]</scope>
    <source>
        <strain evidence="2">EP-1</strain>
        <tissue evidence="2">Whole</tissue>
    </source>
</reference>
<feature type="chain" id="PRO_5042880991" evidence="1">
    <location>
        <begin position="23"/>
        <end position="604"/>
    </location>
</feature>
<evidence type="ECO:0000256" key="1">
    <source>
        <dbReference type="SAM" id="SignalP"/>
    </source>
</evidence>
<dbReference type="EMBL" id="JAXCGZ010004014">
    <property type="protein sequence ID" value="KAK7082458.1"/>
    <property type="molecule type" value="Genomic_DNA"/>
</dbReference>
<dbReference type="AlphaFoldDB" id="A0AAN8XIU3"/>
<protein>
    <submittedName>
        <fullName evidence="2">Uncharacterized protein</fullName>
    </submittedName>
</protein>
<organism evidence="2 3">
    <name type="scientific">Halocaridina rubra</name>
    <name type="common">Hawaiian red shrimp</name>
    <dbReference type="NCBI Taxonomy" id="373956"/>
    <lineage>
        <taxon>Eukaryota</taxon>
        <taxon>Metazoa</taxon>
        <taxon>Ecdysozoa</taxon>
        <taxon>Arthropoda</taxon>
        <taxon>Crustacea</taxon>
        <taxon>Multicrustacea</taxon>
        <taxon>Malacostraca</taxon>
        <taxon>Eumalacostraca</taxon>
        <taxon>Eucarida</taxon>
        <taxon>Decapoda</taxon>
        <taxon>Pleocyemata</taxon>
        <taxon>Caridea</taxon>
        <taxon>Atyoidea</taxon>
        <taxon>Atyidae</taxon>
        <taxon>Halocaridina</taxon>
    </lineage>
</organism>
<accession>A0AAN8XIU3</accession>
<feature type="signal peptide" evidence="1">
    <location>
        <begin position="1"/>
        <end position="22"/>
    </location>
</feature>